<dbReference type="GO" id="GO:0007526">
    <property type="term" value="P:larval somatic muscle development"/>
    <property type="evidence" value="ECO:0007669"/>
    <property type="project" value="UniProtKB-ARBA"/>
</dbReference>
<dbReference type="InterPro" id="IPR051095">
    <property type="entry name" value="Dros_DevTransReg"/>
</dbReference>
<dbReference type="AlphaFoldDB" id="A0AAN9A6T5"/>
<dbReference type="InterPro" id="IPR011333">
    <property type="entry name" value="SKP1/BTB/POZ_sf"/>
</dbReference>
<dbReference type="InterPro" id="IPR036236">
    <property type="entry name" value="Znf_C2H2_sf"/>
</dbReference>
<feature type="domain" description="BTB" evidence="8">
    <location>
        <begin position="1"/>
        <end position="50"/>
    </location>
</feature>
<keyword evidence="6" id="KW-0862">Zinc</keyword>
<comment type="function">
    <text evidence="5">Putative transcription factor required for axon growth and guidance in the central and peripheral nervous systems. Repels CNS axons away from the midline by promoting the expression of the midline repellent sli and its receptor robo.</text>
</comment>
<evidence type="ECO:0000256" key="3">
    <source>
        <dbReference type="ARBA" id="ARBA00022902"/>
    </source>
</evidence>
<dbReference type="PROSITE" id="PS50157">
    <property type="entry name" value="ZINC_FINGER_C2H2_2"/>
    <property type="match status" value="2"/>
</dbReference>
<sequence length="521" mass="57440">MVLAACSPLLHRILRDNPCRHPVLILGDVPAGDMRAMLKFIYQGEVSVSQSELASFLKTADNLQIKGLAEDKEKEKDREHKSKEDRKRKDKDSSDRSEGRSSHKRQRLSDSRVADSCLTLPHARSHKYGDSLSSHKRNTNKPSTDPPPKNGNNFNKASFQKHTSRTPSSTKVDHRDIPTKVLKASKENAIVHVTTTKNVTDNLLQKTAKSEELTIKMEPLDYPGEVVWTEGHGTVNTNVIDDPQPHTLPLLPSVLDGVKVHFGASSNLPKLDNNDDSRCDDDSRVDASTASDDINANSTVGTWGLDTIPQGCTRDFGTLPPAYPGILPPPSSVLHPRQAHPPLSSSLLQLPPLPPLPPSVSQLGDCSEALVHGFDYTGPLSQVPTMPSIPLPASLSATTNLYSGVVNTSPVSLTASSSCHEPKFTTTVTSSNNNSIHKCQQCSFVSSNPYTFTRHLRIHFGTKEFQCKVCSFASTRKDSLIRHFRMKHLTGEMLLYQDLNSRDIEELALLRSVPEEERKFT</sequence>
<reference evidence="10 11" key="1">
    <citation type="submission" date="2023-11" db="EMBL/GenBank/DDBJ databases">
        <title>Halocaridina rubra genome assembly.</title>
        <authorList>
            <person name="Smith C."/>
        </authorList>
    </citation>
    <scope>NUCLEOTIDE SEQUENCE [LARGE SCALE GENOMIC DNA]</scope>
    <source>
        <strain evidence="10">EP-1</strain>
        <tissue evidence="10">Whole</tissue>
    </source>
</reference>
<dbReference type="GO" id="GO:0035167">
    <property type="term" value="P:larval lymph gland hemopoiesis"/>
    <property type="evidence" value="ECO:0007669"/>
    <property type="project" value="UniProtKB-ARBA"/>
</dbReference>
<dbReference type="InterPro" id="IPR013087">
    <property type="entry name" value="Znf_C2H2_type"/>
</dbReference>
<dbReference type="SMART" id="SM00355">
    <property type="entry name" value="ZnF_C2H2"/>
    <property type="match status" value="2"/>
</dbReference>
<dbReference type="GO" id="GO:0006357">
    <property type="term" value="P:regulation of transcription by RNA polymerase II"/>
    <property type="evidence" value="ECO:0007669"/>
    <property type="project" value="TreeGrafter"/>
</dbReference>
<feature type="region of interest" description="Disordered" evidence="7">
    <location>
        <begin position="264"/>
        <end position="292"/>
    </location>
</feature>
<organism evidence="10 11">
    <name type="scientific">Halocaridina rubra</name>
    <name type="common">Hawaiian red shrimp</name>
    <dbReference type="NCBI Taxonomy" id="373956"/>
    <lineage>
        <taxon>Eukaryota</taxon>
        <taxon>Metazoa</taxon>
        <taxon>Ecdysozoa</taxon>
        <taxon>Arthropoda</taxon>
        <taxon>Crustacea</taxon>
        <taxon>Multicrustacea</taxon>
        <taxon>Malacostraca</taxon>
        <taxon>Eumalacostraca</taxon>
        <taxon>Eucarida</taxon>
        <taxon>Decapoda</taxon>
        <taxon>Pleocyemata</taxon>
        <taxon>Caridea</taxon>
        <taxon>Atyoidea</taxon>
        <taxon>Atyidae</taxon>
        <taxon>Halocaridina</taxon>
    </lineage>
</organism>
<feature type="compositionally biased region" description="Basic and acidic residues" evidence="7">
    <location>
        <begin position="68"/>
        <end position="113"/>
    </location>
</feature>
<dbReference type="Proteomes" id="UP001381693">
    <property type="component" value="Unassembled WGS sequence"/>
</dbReference>
<protein>
    <submittedName>
        <fullName evidence="10">Uncharacterized protein</fullName>
    </submittedName>
</protein>
<feature type="compositionally biased region" description="Basic and acidic residues" evidence="7">
    <location>
        <begin position="272"/>
        <end position="285"/>
    </location>
</feature>
<evidence type="ECO:0000259" key="9">
    <source>
        <dbReference type="PROSITE" id="PS50157"/>
    </source>
</evidence>
<dbReference type="SUPFAM" id="SSF54695">
    <property type="entry name" value="POZ domain"/>
    <property type="match status" value="1"/>
</dbReference>
<evidence type="ECO:0000256" key="5">
    <source>
        <dbReference type="ARBA" id="ARBA00037382"/>
    </source>
</evidence>
<evidence type="ECO:0000256" key="2">
    <source>
        <dbReference type="ARBA" id="ARBA00022782"/>
    </source>
</evidence>
<keyword evidence="1" id="KW-0217">Developmental protein</keyword>
<dbReference type="PROSITE" id="PS50097">
    <property type="entry name" value="BTB"/>
    <property type="match status" value="1"/>
</dbReference>
<comment type="caution">
    <text evidence="10">The sequence shown here is derived from an EMBL/GenBank/DDBJ whole genome shotgun (WGS) entry which is preliminary data.</text>
</comment>
<dbReference type="GO" id="GO:0008406">
    <property type="term" value="P:gonad development"/>
    <property type="evidence" value="ECO:0007669"/>
    <property type="project" value="UniProtKB-ARBA"/>
</dbReference>
<dbReference type="GO" id="GO:0005634">
    <property type="term" value="C:nucleus"/>
    <property type="evidence" value="ECO:0007669"/>
    <property type="project" value="TreeGrafter"/>
</dbReference>
<evidence type="ECO:0000256" key="1">
    <source>
        <dbReference type="ARBA" id="ARBA00022473"/>
    </source>
</evidence>
<feature type="region of interest" description="Disordered" evidence="7">
    <location>
        <begin position="68"/>
        <end position="175"/>
    </location>
</feature>
<dbReference type="EMBL" id="JAXCGZ010013794">
    <property type="protein sequence ID" value="KAK7071947.1"/>
    <property type="molecule type" value="Genomic_DNA"/>
</dbReference>
<dbReference type="GO" id="GO:0045467">
    <property type="term" value="P:R7 cell development"/>
    <property type="evidence" value="ECO:0007669"/>
    <property type="project" value="UniProtKB-ARBA"/>
</dbReference>
<keyword evidence="6" id="KW-0479">Metal-binding</keyword>
<evidence type="ECO:0000313" key="10">
    <source>
        <dbReference type="EMBL" id="KAK7071947.1"/>
    </source>
</evidence>
<dbReference type="GO" id="GO:0008270">
    <property type="term" value="F:zinc ion binding"/>
    <property type="evidence" value="ECO:0007669"/>
    <property type="project" value="UniProtKB-KW"/>
</dbReference>
<dbReference type="PANTHER" id="PTHR23110">
    <property type="entry name" value="BTB DOMAIN TRANSCRIPTION FACTOR"/>
    <property type="match status" value="1"/>
</dbReference>
<dbReference type="InterPro" id="IPR000210">
    <property type="entry name" value="BTB/POZ_dom"/>
</dbReference>
<dbReference type="GO" id="GO:0048813">
    <property type="term" value="P:dendrite morphogenesis"/>
    <property type="evidence" value="ECO:0007669"/>
    <property type="project" value="UniProtKB-ARBA"/>
</dbReference>
<feature type="domain" description="C2H2-type" evidence="9">
    <location>
        <begin position="437"/>
        <end position="464"/>
    </location>
</feature>
<keyword evidence="4" id="KW-0539">Nucleus</keyword>
<name>A0AAN9A6T5_HALRR</name>
<dbReference type="PANTHER" id="PTHR23110:SF111">
    <property type="entry name" value="LONGITUDINALS LACKING PROTEIN, ISOFORMS F_I_K_T"/>
    <property type="match status" value="1"/>
</dbReference>
<dbReference type="Gene3D" id="3.30.160.60">
    <property type="entry name" value="Classic Zinc Finger"/>
    <property type="match status" value="1"/>
</dbReference>
<evidence type="ECO:0000256" key="6">
    <source>
        <dbReference type="PROSITE-ProRule" id="PRU00042"/>
    </source>
</evidence>
<keyword evidence="6" id="KW-0863">Zinc-finger</keyword>
<dbReference type="SUPFAM" id="SSF57667">
    <property type="entry name" value="beta-beta-alpha zinc fingers"/>
    <property type="match status" value="1"/>
</dbReference>
<keyword evidence="2" id="KW-0221">Differentiation</keyword>
<evidence type="ECO:0000259" key="8">
    <source>
        <dbReference type="PROSITE" id="PS50097"/>
    </source>
</evidence>
<evidence type="ECO:0000313" key="11">
    <source>
        <dbReference type="Proteomes" id="UP001381693"/>
    </source>
</evidence>
<dbReference type="GO" id="GO:0045476">
    <property type="term" value="P:nurse cell apoptotic process"/>
    <property type="evidence" value="ECO:0007669"/>
    <property type="project" value="UniProtKB-ARBA"/>
</dbReference>
<gene>
    <name evidence="10" type="ORF">SK128_025553</name>
</gene>
<evidence type="ECO:0000256" key="7">
    <source>
        <dbReference type="SAM" id="MobiDB-lite"/>
    </source>
</evidence>
<keyword evidence="3" id="KW-0524">Neurogenesis</keyword>
<dbReference type="GO" id="GO:0016199">
    <property type="term" value="P:axon midline choice point recognition"/>
    <property type="evidence" value="ECO:0007669"/>
    <property type="project" value="UniProtKB-ARBA"/>
</dbReference>
<proteinExistence type="predicted"/>
<feature type="compositionally biased region" description="Polar residues" evidence="7">
    <location>
        <begin position="150"/>
        <end position="170"/>
    </location>
</feature>
<dbReference type="CDD" id="cd18315">
    <property type="entry name" value="BTB_POZ_BAB-like"/>
    <property type="match status" value="1"/>
</dbReference>
<dbReference type="Gene3D" id="3.30.710.10">
    <property type="entry name" value="Potassium Channel Kv1.1, Chain A"/>
    <property type="match status" value="1"/>
</dbReference>
<feature type="domain" description="C2H2-type" evidence="9">
    <location>
        <begin position="465"/>
        <end position="488"/>
    </location>
</feature>
<dbReference type="GO" id="GO:0007464">
    <property type="term" value="P:R3/R4 cell fate commitment"/>
    <property type="evidence" value="ECO:0007669"/>
    <property type="project" value="UniProtKB-ARBA"/>
</dbReference>
<evidence type="ECO:0000256" key="4">
    <source>
        <dbReference type="ARBA" id="ARBA00023242"/>
    </source>
</evidence>
<keyword evidence="11" id="KW-1185">Reference proteome</keyword>
<dbReference type="Pfam" id="PF00651">
    <property type="entry name" value="BTB"/>
    <property type="match status" value="1"/>
</dbReference>
<accession>A0AAN9A6T5</accession>